<evidence type="ECO:0000313" key="1">
    <source>
        <dbReference type="EMBL" id="KAJ3502036.1"/>
    </source>
</evidence>
<dbReference type="EMBL" id="JANRMS010005497">
    <property type="protein sequence ID" value="KAJ3502036.1"/>
    <property type="molecule type" value="Genomic_DNA"/>
</dbReference>
<gene>
    <name evidence="1" type="ORF">NM208_g16809</name>
</gene>
<proteinExistence type="predicted"/>
<sequence>MVLDVTDITGRQLSFDNGEPACMFGIAPSPSSTSILGDTFMRSAYVVFDLENNEVSLAQSNFNATGSDIVEIGSGDGAVPAATGASEPVSAASGVPVVSENGAEMLSPFGDCRGVAVWAGALVLGFTWSLV</sequence>
<dbReference type="Proteomes" id="UP001148629">
    <property type="component" value="Unassembled WGS sequence"/>
</dbReference>
<protein>
    <submittedName>
        <fullName evidence="1">Uncharacterized protein</fullName>
    </submittedName>
</protein>
<keyword evidence="2" id="KW-1185">Reference proteome</keyword>
<reference evidence="1" key="1">
    <citation type="submission" date="2022-08" db="EMBL/GenBank/DDBJ databases">
        <title>Genome Sequence of Fusarium decemcellulare.</title>
        <authorList>
            <person name="Buettner E."/>
        </authorList>
    </citation>
    <scope>NUCLEOTIDE SEQUENCE</scope>
    <source>
        <strain evidence="1">Babe19</strain>
    </source>
</reference>
<organism evidence="1 2">
    <name type="scientific">Fusarium decemcellulare</name>
    <dbReference type="NCBI Taxonomy" id="57161"/>
    <lineage>
        <taxon>Eukaryota</taxon>
        <taxon>Fungi</taxon>
        <taxon>Dikarya</taxon>
        <taxon>Ascomycota</taxon>
        <taxon>Pezizomycotina</taxon>
        <taxon>Sordariomycetes</taxon>
        <taxon>Hypocreomycetidae</taxon>
        <taxon>Hypocreales</taxon>
        <taxon>Nectriaceae</taxon>
        <taxon>Fusarium</taxon>
        <taxon>Fusarium decemcellulare species complex</taxon>
    </lineage>
</organism>
<comment type="caution">
    <text evidence="1">The sequence shown here is derived from an EMBL/GenBank/DDBJ whole genome shotgun (WGS) entry which is preliminary data.</text>
</comment>
<name>A0ACC1RAW3_9HYPO</name>
<accession>A0ACC1RAW3</accession>
<evidence type="ECO:0000313" key="2">
    <source>
        <dbReference type="Proteomes" id="UP001148629"/>
    </source>
</evidence>